<dbReference type="SMART" id="SM01014">
    <property type="entry name" value="ARID"/>
    <property type="match status" value="1"/>
</dbReference>
<dbReference type="PROSITE" id="PS51183">
    <property type="entry name" value="JMJN"/>
    <property type="match status" value="1"/>
</dbReference>
<dbReference type="FunFam" id="1.10.150.60:FF:000020">
    <property type="entry name" value="Ecm5p"/>
    <property type="match status" value="1"/>
</dbReference>
<keyword evidence="5" id="KW-0408">Iron</keyword>
<dbReference type="GO" id="GO:0006355">
    <property type="term" value="P:regulation of DNA-templated transcription"/>
    <property type="evidence" value="ECO:0007669"/>
    <property type="project" value="TreeGrafter"/>
</dbReference>
<keyword evidence="3 7" id="KW-0863">Zinc-finger</keyword>
<evidence type="ECO:0000256" key="4">
    <source>
        <dbReference type="ARBA" id="ARBA00022833"/>
    </source>
</evidence>
<dbReference type="CDD" id="cd15518">
    <property type="entry name" value="PHD_Ecm5p_Lid2p_like"/>
    <property type="match status" value="1"/>
</dbReference>
<keyword evidence="4" id="KW-0862">Zinc</keyword>
<dbReference type="GO" id="GO:0003677">
    <property type="term" value="F:DNA binding"/>
    <property type="evidence" value="ECO:0007669"/>
    <property type="project" value="InterPro"/>
</dbReference>
<dbReference type="PROSITE" id="PS01359">
    <property type="entry name" value="ZF_PHD_1"/>
    <property type="match status" value="1"/>
</dbReference>
<dbReference type="GO" id="GO:0008270">
    <property type="term" value="F:zinc ion binding"/>
    <property type="evidence" value="ECO:0007669"/>
    <property type="project" value="UniProtKB-KW"/>
</dbReference>
<evidence type="ECO:0000259" key="11">
    <source>
        <dbReference type="PROSITE" id="PS51183"/>
    </source>
</evidence>
<evidence type="ECO:0000313" key="13">
    <source>
        <dbReference type="EMBL" id="RDW23720.1"/>
    </source>
</evidence>
<dbReference type="GO" id="GO:0005634">
    <property type="term" value="C:nucleus"/>
    <property type="evidence" value="ECO:0007669"/>
    <property type="project" value="UniProtKB-SubCell"/>
</dbReference>
<evidence type="ECO:0000256" key="6">
    <source>
        <dbReference type="ARBA" id="ARBA00023242"/>
    </source>
</evidence>
<feature type="compositionally biased region" description="Polar residues" evidence="8">
    <location>
        <begin position="61"/>
        <end position="70"/>
    </location>
</feature>
<keyword evidence="2" id="KW-0479">Metal-binding</keyword>
<evidence type="ECO:0000256" key="8">
    <source>
        <dbReference type="SAM" id="MobiDB-lite"/>
    </source>
</evidence>
<dbReference type="SUPFAM" id="SSF46774">
    <property type="entry name" value="ARID-like"/>
    <property type="match status" value="1"/>
</dbReference>
<dbReference type="VEuPathDB" id="FungiDB:YALI0_C16390g"/>
<dbReference type="Pfam" id="PF02375">
    <property type="entry name" value="JmjN"/>
    <property type="match status" value="1"/>
</dbReference>
<keyword evidence="6" id="KW-0539">Nucleus</keyword>
<protein>
    <recommendedName>
        <fullName evidence="15">[Histone H3]-trimethyl-L-lysine(4) demethylase</fullName>
    </recommendedName>
</protein>
<dbReference type="InterPro" id="IPR013083">
    <property type="entry name" value="Znf_RING/FYVE/PHD"/>
</dbReference>
<evidence type="ECO:0000256" key="1">
    <source>
        <dbReference type="ARBA" id="ARBA00004123"/>
    </source>
</evidence>
<evidence type="ECO:0000259" key="9">
    <source>
        <dbReference type="PROSITE" id="PS50016"/>
    </source>
</evidence>
<dbReference type="PANTHER" id="PTHR10694:SF33">
    <property type="entry name" value="LYSINE-SPECIFIC DEMETHYLASE 5"/>
    <property type="match status" value="1"/>
</dbReference>
<comment type="subcellular location">
    <subcellularLocation>
        <location evidence="1">Nucleus</location>
    </subcellularLocation>
</comment>
<dbReference type="PROSITE" id="PS50016">
    <property type="entry name" value="ZF_PHD_2"/>
    <property type="match status" value="1"/>
</dbReference>
<feature type="compositionally biased region" description="Basic residues" evidence="8">
    <location>
        <begin position="1497"/>
        <end position="1506"/>
    </location>
</feature>
<dbReference type="EMBL" id="KZ857343">
    <property type="protein sequence ID" value="RDW23720.1"/>
    <property type="molecule type" value="Genomic_DNA"/>
</dbReference>
<dbReference type="SMART" id="SM00501">
    <property type="entry name" value="BRIGHT"/>
    <property type="match status" value="1"/>
</dbReference>
<organism evidence="13 14">
    <name type="scientific">Yarrowia lipolytica</name>
    <name type="common">Candida lipolytica</name>
    <dbReference type="NCBI Taxonomy" id="4952"/>
    <lineage>
        <taxon>Eukaryota</taxon>
        <taxon>Fungi</taxon>
        <taxon>Dikarya</taxon>
        <taxon>Ascomycota</taxon>
        <taxon>Saccharomycotina</taxon>
        <taxon>Dipodascomycetes</taxon>
        <taxon>Dipodascales</taxon>
        <taxon>Dipodascales incertae sedis</taxon>
        <taxon>Yarrowia</taxon>
    </lineage>
</organism>
<reference evidence="13 14" key="1">
    <citation type="submission" date="2018-07" db="EMBL/GenBank/DDBJ databases">
        <title>Draft Genome Assemblies for Five Robust Yarrowia lipolytica Strains Exhibiting High Lipid Production and Pentose Sugar Utilization and Sugar Alcohol Secretion from Undetoxified Lignocellulosic Biomass Hydrolysates.</title>
        <authorList>
            <consortium name="DOE Joint Genome Institute"/>
            <person name="Walker C."/>
            <person name="Ryu S."/>
            <person name="Na H."/>
            <person name="Zane M."/>
            <person name="LaButti K."/>
            <person name="Lipzen A."/>
            <person name="Haridas S."/>
            <person name="Barry K."/>
            <person name="Grigoriev I.V."/>
            <person name="Quarterman J."/>
            <person name="Slininger P."/>
            <person name="Dien B."/>
            <person name="Trinh C.T."/>
        </authorList>
    </citation>
    <scope>NUCLEOTIDE SEQUENCE [LARGE SCALE GENOMIC DNA]</scope>
    <source>
        <strain evidence="13 14">YB392</strain>
    </source>
</reference>
<dbReference type="InterPro" id="IPR001965">
    <property type="entry name" value="Znf_PHD"/>
</dbReference>
<feature type="compositionally biased region" description="Low complexity" evidence="8">
    <location>
        <begin position="108"/>
        <end position="118"/>
    </location>
</feature>
<feature type="domain" description="PHD-type" evidence="9">
    <location>
        <begin position="1334"/>
        <end position="1383"/>
    </location>
</feature>
<dbReference type="VEuPathDB" id="FungiDB:YALI1_C23472g"/>
<evidence type="ECO:0000259" key="10">
    <source>
        <dbReference type="PROSITE" id="PS51011"/>
    </source>
</evidence>
<accession>A0A371C1B7</accession>
<dbReference type="PROSITE" id="PS51184">
    <property type="entry name" value="JMJC"/>
    <property type="match status" value="1"/>
</dbReference>
<evidence type="ECO:0000256" key="7">
    <source>
        <dbReference type="PROSITE-ProRule" id="PRU00146"/>
    </source>
</evidence>
<dbReference type="Pfam" id="PF01388">
    <property type="entry name" value="ARID"/>
    <property type="match status" value="1"/>
</dbReference>
<evidence type="ECO:0000313" key="14">
    <source>
        <dbReference type="Proteomes" id="UP000256601"/>
    </source>
</evidence>
<dbReference type="Gene3D" id="3.30.40.10">
    <property type="entry name" value="Zinc/RING finger domain, C3HC4 (zinc finger)"/>
    <property type="match status" value="1"/>
</dbReference>
<feature type="domain" description="JmjC" evidence="12">
    <location>
        <begin position="575"/>
        <end position="743"/>
    </location>
</feature>
<dbReference type="Proteomes" id="UP000256601">
    <property type="component" value="Unassembled WGS sequence"/>
</dbReference>
<evidence type="ECO:0000256" key="2">
    <source>
        <dbReference type="ARBA" id="ARBA00022723"/>
    </source>
</evidence>
<feature type="compositionally biased region" description="Basic and acidic residues" evidence="8">
    <location>
        <begin position="1507"/>
        <end position="1524"/>
    </location>
</feature>
<dbReference type="InterPro" id="IPR036431">
    <property type="entry name" value="ARID_dom_sf"/>
</dbReference>
<gene>
    <name evidence="13" type="ORF">B0I71DRAFT_9890</name>
</gene>
<feature type="region of interest" description="Disordered" evidence="8">
    <location>
        <begin position="1"/>
        <end position="214"/>
    </location>
</feature>
<dbReference type="SMART" id="SM00545">
    <property type="entry name" value="JmjN"/>
    <property type="match status" value="1"/>
</dbReference>
<evidence type="ECO:0008006" key="15">
    <source>
        <dbReference type="Google" id="ProtNLM"/>
    </source>
</evidence>
<dbReference type="SUPFAM" id="SSF57903">
    <property type="entry name" value="FYVE/PHD zinc finger"/>
    <property type="match status" value="1"/>
</dbReference>
<dbReference type="InterPro" id="IPR019787">
    <property type="entry name" value="Znf_PHD-finger"/>
</dbReference>
<dbReference type="Pfam" id="PF02373">
    <property type="entry name" value="JmjC"/>
    <property type="match status" value="1"/>
</dbReference>
<dbReference type="SMART" id="SM00249">
    <property type="entry name" value="PHD"/>
    <property type="match status" value="1"/>
</dbReference>
<dbReference type="Gene3D" id="2.60.120.650">
    <property type="entry name" value="Cupin"/>
    <property type="match status" value="1"/>
</dbReference>
<dbReference type="GO" id="GO:0034647">
    <property type="term" value="F:histone H3K4me/H3K4me2/H3K4me3 demethylase activity"/>
    <property type="evidence" value="ECO:0007669"/>
    <property type="project" value="TreeGrafter"/>
</dbReference>
<dbReference type="InterPro" id="IPR019786">
    <property type="entry name" value="Zinc_finger_PHD-type_CS"/>
</dbReference>
<dbReference type="InterPro" id="IPR013637">
    <property type="entry name" value="Lys_sp_deMease-like_dom"/>
</dbReference>
<feature type="domain" description="ARID" evidence="10">
    <location>
        <begin position="306"/>
        <end position="399"/>
    </location>
</feature>
<dbReference type="Pfam" id="PF08429">
    <property type="entry name" value="PLU-1"/>
    <property type="match status" value="1"/>
</dbReference>
<feature type="domain" description="JmjN" evidence="11">
    <location>
        <begin position="241"/>
        <end position="282"/>
    </location>
</feature>
<dbReference type="CDD" id="cd16100">
    <property type="entry name" value="ARID"/>
    <property type="match status" value="1"/>
</dbReference>
<dbReference type="Gene3D" id="1.10.150.60">
    <property type="entry name" value="ARID DNA-binding domain"/>
    <property type="match status" value="1"/>
</dbReference>
<feature type="compositionally biased region" description="Low complexity" evidence="8">
    <location>
        <begin position="152"/>
        <end position="161"/>
    </location>
</feature>
<evidence type="ECO:0000256" key="3">
    <source>
        <dbReference type="ARBA" id="ARBA00022771"/>
    </source>
</evidence>
<dbReference type="SMART" id="SM00558">
    <property type="entry name" value="JmjC"/>
    <property type="match status" value="1"/>
</dbReference>
<dbReference type="GO" id="GO:0000785">
    <property type="term" value="C:chromatin"/>
    <property type="evidence" value="ECO:0007669"/>
    <property type="project" value="TreeGrafter"/>
</dbReference>
<dbReference type="InterPro" id="IPR001606">
    <property type="entry name" value="ARID_dom"/>
</dbReference>
<proteinExistence type="predicted"/>
<dbReference type="Pfam" id="PF00628">
    <property type="entry name" value="PHD"/>
    <property type="match status" value="1"/>
</dbReference>
<dbReference type="PROSITE" id="PS51011">
    <property type="entry name" value="ARID"/>
    <property type="match status" value="1"/>
</dbReference>
<dbReference type="InterPro" id="IPR003349">
    <property type="entry name" value="JmjN"/>
</dbReference>
<dbReference type="InterPro" id="IPR003347">
    <property type="entry name" value="JmjC_dom"/>
</dbReference>
<dbReference type="SUPFAM" id="SSF51197">
    <property type="entry name" value="Clavaminate synthase-like"/>
    <property type="match status" value="1"/>
</dbReference>
<dbReference type="InterPro" id="IPR011011">
    <property type="entry name" value="Znf_FYVE_PHD"/>
</dbReference>
<feature type="region of interest" description="Disordered" evidence="8">
    <location>
        <begin position="1484"/>
        <end position="1524"/>
    </location>
</feature>
<dbReference type="PANTHER" id="PTHR10694">
    <property type="entry name" value="LYSINE-SPECIFIC DEMETHYLASE"/>
    <property type="match status" value="1"/>
</dbReference>
<feature type="compositionally biased region" description="Low complexity" evidence="8">
    <location>
        <begin position="34"/>
        <end position="52"/>
    </location>
</feature>
<name>A0A371C1B7_YARLL</name>
<evidence type="ECO:0000259" key="12">
    <source>
        <dbReference type="PROSITE" id="PS51184"/>
    </source>
</evidence>
<evidence type="ECO:0000256" key="5">
    <source>
        <dbReference type="ARBA" id="ARBA00023004"/>
    </source>
</evidence>
<sequence length="1524" mass="173002">MSGFTSMNRVERTQESSTNSAPQPSVADAEPTDTDTGSTQTQTPTQEPSGTTMTQPPPGTDANTVTTSTPPIDPMLDPQFAESDTNDTKPADLQPGDTPGPRSDDTSPRSVSSSGSSVPQKRSTDEPVHTPTKVARMEQHTHPRANQRNGHATHQQTQNQTPHHHTHNHVAFVYNDQPPQTQPPQGQPQQPHNPFLYPQSRSRANPPLDMGTVDSRATTRQLLESEEGSSIRNDKFKLEHIPTVYPTMEDFQNRPKYMEMLHKYYGKYGMVKIVPPERWNIPFRLDTEMFWFKTRRQDLNSSLQGRTAEQSFVSDLFQFHFKHKTPIFKLPSIDKRPIDVYHLFHCVHLRGGFVEVCRRKLWAQVGRELGYSGKIMTSLSTSLKSSYQKILHPFDQYLESSQGPKKYRPVMPLANYQLSSTADHKDPASKESSAVDQRNSPVVGSNLLLLREGKYQPPDVSISAAMDDEIDEFAVQCSKVPHKVGYSGIELTPADSKNAASYNLRQFQQKCERFDESYLGTRKKPSGQEGENFVENEYWEALGDSELAVEVEYGSNIHSAIHGSTNAMPEQNSLRNVNDQWNLNVAPHMRDGMFQYVDDSAALQITMPWLHVGMMFSTQSWSVEDMMLWSLDYMHFGSTRTWYSVSPAHYGKFQNLIEQYISKGERKIGPKFVLEPDLMISPQVLRDEGIDVYICDQRPGEYVLSFPQSYRSHFCHGFNMSESVNLCPLSWLDGPAQECASLYSKYSQLPAFSYERVLLNIAKRGRLSEKQATAARFIEVIEREQELRKVVRDSGVSEEKAESEELIFCDSTLQPLIFSYVSVLSDDEIGPWETTYALSASKEVASKKTLKVLISDKELDRMYETAKYISATKDYGETSWMRRLAETMESPAPSLLHCRELLYDGQNINPKMTELYYLHQFVATCEHWVTRARAFLDQGKRSYERKEREGPVDKEPEVPQVSREEITLLVEGYNQMPFSCSEADDFFECLRNLEQLASDVQYALHDPSCTYTPIEYIRLVHEVRHASVAIPYADQLYQLCTKLRWCEKALGLIDRACAETIQATLREGDLIGFNMSEVAYRELMAHLQHVINQGHDYVPPLRPKEKNIHFLKVEEGQKKEKDLDVVMEHAVEDVTVDVDTRSTSPSTGTADTEDARVEMQLVAHIEPPEISIPVSFVSDPLPPAEIIPRPASHLPSQKPVDTAAALEESTELETAGDGSLSIDYSEMVIQLGSESVDKRPDLKTAAELLALAEAEDDVSLPTLQTCMKTNEEWLKRGKATFYRRSGANRAMMTRLKAIYKSLNLCCSEEDTYERDVKALAAEEKGEPLEPSEAKLFCFCRQRESGVMVGCDKCAEWYHSKCLKNAGVKTRSQEEFICHICDSHVPTQWKDYKPSLEEIEEVFQQSHWLPLQCPEVVLLQHVIQKASEVQEKLQTQVIRGQAADTSDIPADEARYYLRRLEGLELVIPKMVDYFRQVIWTKDPVGSKPPTPALEVVKHSKTQGKKKKEKEAKKEVKVEVKEEVKS</sequence>